<reference evidence="1" key="1">
    <citation type="submission" date="2022-01" db="EMBL/GenBank/DDBJ databases">
        <authorList>
            <person name="King R."/>
        </authorList>
    </citation>
    <scope>NUCLEOTIDE SEQUENCE</scope>
</reference>
<keyword evidence="2" id="KW-1185">Reference proteome</keyword>
<dbReference type="GO" id="GO:0005549">
    <property type="term" value="F:odorant binding"/>
    <property type="evidence" value="ECO:0007669"/>
    <property type="project" value="InterPro"/>
</dbReference>
<dbReference type="Gene3D" id="1.10.238.20">
    <property type="entry name" value="Pheromone/general odorant binding protein domain"/>
    <property type="match status" value="1"/>
</dbReference>
<dbReference type="OrthoDB" id="6693014at2759"/>
<dbReference type="EMBL" id="OU898276">
    <property type="protein sequence ID" value="CAG9827499.1"/>
    <property type="molecule type" value="Genomic_DNA"/>
</dbReference>
<dbReference type="PANTHER" id="PTHR19446">
    <property type="entry name" value="REVERSE TRANSCRIPTASES"/>
    <property type="match status" value="1"/>
</dbReference>
<evidence type="ECO:0000313" key="2">
    <source>
        <dbReference type="Proteomes" id="UP001153709"/>
    </source>
</evidence>
<dbReference type="AlphaFoldDB" id="A0A9N9SNW0"/>
<evidence type="ECO:0000313" key="1">
    <source>
        <dbReference type="EMBL" id="CAG9827499.1"/>
    </source>
</evidence>
<evidence type="ECO:0008006" key="3">
    <source>
        <dbReference type="Google" id="ProtNLM"/>
    </source>
</evidence>
<dbReference type="Proteomes" id="UP001153709">
    <property type="component" value="Chromosome 1"/>
</dbReference>
<name>A0A9N9SNW0_DIABA</name>
<accession>A0A9N9SNW0</accession>
<dbReference type="InterPro" id="IPR036728">
    <property type="entry name" value="PBP_GOBP_sf"/>
</dbReference>
<sequence>MGFTCSSRLPTRDKVPIAPNRVASHIVATPRELRDRNHTTKVKQELKIPKSACPPTSQYCDEFSPEEIISAILDKYRKIEATRELEKWFSERCEEIKQCEKVYDYHNMYRKTKELTTKKSYNILSKGLCDDNGNLQLDPDQIVRIWETYVEQLFNNDRPSLYTLSNDDTGPSILKSEVENAINDLKNKKRPGNDNVYGEVLKMLCETNSQFLDSLVRQKAMAQCKENRSVLPRANSLYQEHFNLTNARRGKWDSDLPQKGHEIASTYQKPSDFKLTRNTWTTLNRIRTSSGICADSLYKWVKALTPECDCRAQRKTVPHIVEECLRRRFHGVFDEFLNATENPKHTKKREALLSIQVLIQRAKGVNTDVFTCFIDFEKAFDKVQHERFIETWRITNIDDKDIRIITNLYRKQVAKIRVDNQLSDEVQCQEEYDKTALVPERDRVHAKIAECQWELGSTVDELTNVKNGYITPETGRQVLCVHRKLGILDHNGDIVPYEYLRHVQAVTLDKGRQIQFLGCSRPQGENAEIKAINFDRCFQSILQIMGRD</sequence>
<organism evidence="1 2">
    <name type="scientific">Diabrotica balteata</name>
    <name type="common">Banded cucumber beetle</name>
    <dbReference type="NCBI Taxonomy" id="107213"/>
    <lineage>
        <taxon>Eukaryota</taxon>
        <taxon>Metazoa</taxon>
        <taxon>Ecdysozoa</taxon>
        <taxon>Arthropoda</taxon>
        <taxon>Hexapoda</taxon>
        <taxon>Insecta</taxon>
        <taxon>Pterygota</taxon>
        <taxon>Neoptera</taxon>
        <taxon>Endopterygota</taxon>
        <taxon>Coleoptera</taxon>
        <taxon>Polyphaga</taxon>
        <taxon>Cucujiformia</taxon>
        <taxon>Chrysomeloidea</taxon>
        <taxon>Chrysomelidae</taxon>
        <taxon>Galerucinae</taxon>
        <taxon>Diabroticina</taxon>
        <taxon>Diabroticites</taxon>
        <taxon>Diabrotica</taxon>
    </lineage>
</organism>
<dbReference type="SUPFAM" id="SSF47565">
    <property type="entry name" value="Insect pheromone/odorant-binding proteins"/>
    <property type="match status" value="1"/>
</dbReference>
<gene>
    <name evidence="1" type="ORF">DIABBA_LOCUS1490</name>
</gene>
<protein>
    <recommendedName>
        <fullName evidence="3">Reverse transcriptase domain-containing protein</fullName>
    </recommendedName>
</protein>
<proteinExistence type="predicted"/>